<dbReference type="Gene3D" id="6.10.250.3370">
    <property type="match status" value="1"/>
</dbReference>
<dbReference type="InterPro" id="IPR037455">
    <property type="entry name" value="LucA/IucC-like"/>
</dbReference>
<evidence type="ECO:0000313" key="4">
    <source>
        <dbReference type="Proteomes" id="UP000199040"/>
    </source>
</evidence>
<organism evidence="3 4">
    <name type="scientific">Modicisalibacter xianhensis</name>
    <dbReference type="NCBI Taxonomy" id="442341"/>
    <lineage>
        <taxon>Bacteria</taxon>
        <taxon>Pseudomonadati</taxon>
        <taxon>Pseudomonadota</taxon>
        <taxon>Gammaproteobacteria</taxon>
        <taxon>Oceanospirillales</taxon>
        <taxon>Halomonadaceae</taxon>
        <taxon>Modicisalibacter</taxon>
    </lineage>
</organism>
<dbReference type="Gene3D" id="1.10.510.40">
    <property type="match status" value="1"/>
</dbReference>
<dbReference type="InterPro" id="IPR022770">
    <property type="entry name" value="IucA/IucC-like_C"/>
</dbReference>
<dbReference type="SMART" id="SM01006">
    <property type="entry name" value="AlcB"/>
    <property type="match status" value="1"/>
</dbReference>
<dbReference type="RefSeq" id="WP_092847347.1">
    <property type="nucleotide sequence ID" value="NZ_FOPY01000010.1"/>
</dbReference>
<dbReference type="GO" id="GO:0016746">
    <property type="term" value="F:acyltransferase activity"/>
    <property type="evidence" value="ECO:0007669"/>
    <property type="project" value="InterPro"/>
</dbReference>
<reference evidence="3 4" key="1">
    <citation type="submission" date="2016-10" db="EMBL/GenBank/DDBJ databases">
        <authorList>
            <person name="de Groot N.N."/>
        </authorList>
    </citation>
    <scope>NUCLEOTIDE SEQUENCE [LARGE SCALE GENOMIC DNA]</scope>
    <source>
        <strain evidence="3 4">CGMCC 1.6848</strain>
    </source>
</reference>
<dbReference type="Pfam" id="PF06276">
    <property type="entry name" value="FhuF"/>
    <property type="match status" value="1"/>
</dbReference>
<name>A0A1I3D4R6_9GAMM</name>
<accession>A0A1I3D4R6</accession>
<sequence>MTTTPFLSALYDPKIRFTHDVPGLGRFHLRAVRLPHDIALIHDWVSREYARFWGMNGDSVAQVQAFYQAMHDSTHSQAFLGFFEDRPAFLVECYQPEHDPIGAHYPVQPGDRGMHFLVAPVEKRIHRFSWGVLSTVMHLMFSAADTRRVVVEPDVNNARIHPLNRRVGFAYDRQVALPEKTAHLAFCTRAQFQAAERRELDELTQEKTTDMPTRPTTAQVTTDHLQPALWAQANRLLIRKAIAEFTHELLLEPTCLVRDGDWGHYELRVPDQDIRYRFRARVMQLDHWWIEAGSIEKFVGDRSAELDAQHFIIEFRDVLGIDHETLPVYLEEISSTLFGSAYKLASQRLDASTLALADFQTIETAMTEGHPAFVANNGRIGFDGVDYHAYAPEAGAEIHLVWLAVHREHARFTCSASLSYTMLLDEELGNTTVSDFERRLVDLGLDPQDYLFMPIHPWQWHNKLAITFAGEIASQRIVCLGSGEDGYRAQQSIRTLFNAHRPERRYVKTALSILNMGFMRGLSPYYMQGTPAINDWLKRLVDDDPFLAANGFTLLREVAAIGYRNAYFESAIERDSPYKKMLACLWRESPIGLLEPGQRLMTMAALLHRDRDGHALLPALIEASGLDTRTWLKRYLEAYLTPLLHCFFAHDLVFMPHGENLILQLEGHVPVRAIMKDIAEESAIMNVDAELPDTVRRLAVEVPDHLKVLSIFTDTFDCIFRYLTHILVEHGGSDGTFEERDFWQCVADCIIDYQRRHPQYRDKFARYDLFAPAFARSCLNRLQLGNNRQMIDLADPSKNLKFAGTLDNPIAAFRPTAMPSDSATAQATTA</sequence>
<feature type="domain" description="Acyltransferase MbtK/IucB-like conserved" evidence="2">
    <location>
        <begin position="30"/>
        <end position="77"/>
    </location>
</feature>
<dbReference type="SUPFAM" id="SSF55729">
    <property type="entry name" value="Acyl-CoA N-acyltransferases (Nat)"/>
    <property type="match status" value="1"/>
</dbReference>
<dbReference type="InterPro" id="IPR016181">
    <property type="entry name" value="Acyl_CoA_acyltransferase"/>
</dbReference>
<dbReference type="GO" id="GO:0016881">
    <property type="term" value="F:acid-amino acid ligase activity"/>
    <property type="evidence" value="ECO:0007669"/>
    <property type="project" value="UniProtKB-ARBA"/>
</dbReference>
<dbReference type="Gene3D" id="3.40.630.30">
    <property type="match status" value="1"/>
</dbReference>
<dbReference type="PANTHER" id="PTHR34384:SF6">
    <property type="entry name" value="STAPHYLOFERRIN B SYNTHASE"/>
    <property type="match status" value="1"/>
</dbReference>
<keyword evidence="4" id="KW-1185">Reference proteome</keyword>
<dbReference type="InterPro" id="IPR007310">
    <property type="entry name" value="Aerobactin_biosyn_IucA/IucC_N"/>
</dbReference>
<evidence type="ECO:0000256" key="1">
    <source>
        <dbReference type="ARBA" id="ARBA00004924"/>
    </source>
</evidence>
<dbReference type="Pfam" id="PF13523">
    <property type="entry name" value="Acetyltransf_8"/>
    <property type="match status" value="1"/>
</dbReference>
<dbReference type="Pfam" id="PF04183">
    <property type="entry name" value="IucA_IucC"/>
    <property type="match status" value="1"/>
</dbReference>
<dbReference type="GO" id="GO:0019290">
    <property type="term" value="P:siderophore biosynthetic process"/>
    <property type="evidence" value="ECO:0007669"/>
    <property type="project" value="InterPro"/>
</dbReference>
<proteinExistence type="predicted"/>
<dbReference type="STRING" id="442341.SAMN04487959_11024"/>
<protein>
    <submittedName>
        <fullName evidence="3">Siderophore synthetase component</fullName>
    </submittedName>
</protein>
<evidence type="ECO:0000259" key="2">
    <source>
        <dbReference type="SMART" id="SM01006"/>
    </source>
</evidence>
<dbReference type="InterPro" id="IPR019432">
    <property type="entry name" value="Acyltransferase_MbtK/IucB-like"/>
</dbReference>
<dbReference type="EMBL" id="FOPY01000010">
    <property type="protein sequence ID" value="SFH81743.1"/>
    <property type="molecule type" value="Genomic_DNA"/>
</dbReference>
<comment type="pathway">
    <text evidence="1">Siderophore biosynthesis.</text>
</comment>
<gene>
    <name evidence="3" type="ORF">SAMN04487959_11024</name>
</gene>
<dbReference type="AlphaFoldDB" id="A0A1I3D4R6"/>
<dbReference type="Gene3D" id="3.30.310.280">
    <property type="match status" value="1"/>
</dbReference>
<dbReference type="PANTHER" id="PTHR34384">
    <property type="entry name" value="L-2,3-DIAMINOPROPANOATE--CITRATE LIGASE"/>
    <property type="match status" value="1"/>
</dbReference>
<evidence type="ECO:0000313" key="3">
    <source>
        <dbReference type="EMBL" id="SFH81743.1"/>
    </source>
</evidence>
<dbReference type="Proteomes" id="UP000199040">
    <property type="component" value="Unassembled WGS sequence"/>
</dbReference>